<dbReference type="Pfam" id="PF07784">
    <property type="entry name" value="DUF1622"/>
    <property type="match status" value="1"/>
</dbReference>
<evidence type="ECO:0000313" key="2">
    <source>
        <dbReference type="EMBL" id="TDR90204.1"/>
    </source>
</evidence>
<keyword evidence="1" id="KW-0472">Membrane</keyword>
<dbReference type="InterPro" id="IPR012427">
    <property type="entry name" value="DUF1622"/>
</dbReference>
<organism evidence="2 3">
    <name type="scientific">Enterovirga rhinocerotis</name>
    <dbReference type="NCBI Taxonomy" id="1339210"/>
    <lineage>
        <taxon>Bacteria</taxon>
        <taxon>Pseudomonadati</taxon>
        <taxon>Pseudomonadota</taxon>
        <taxon>Alphaproteobacteria</taxon>
        <taxon>Hyphomicrobiales</taxon>
        <taxon>Methylobacteriaceae</taxon>
        <taxon>Enterovirga</taxon>
    </lineage>
</organism>
<dbReference type="PANTHER" id="PTHR38468">
    <property type="entry name" value="SLL0939 PROTEIN"/>
    <property type="match status" value="1"/>
</dbReference>
<evidence type="ECO:0000256" key="1">
    <source>
        <dbReference type="SAM" id="Phobius"/>
    </source>
</evidence>
<dbReference type="OrthoDB" id="9812897at2"/>
<keyword evidence="1" id="KW-0812">Transmembrane</keyword>
<dbReference type="RefSeq" id="WP_133771405.1">
    <property type="nucleotide sequence ID" value="NZ_SNZR01000013.1"/>
</dbReference>
<accession>A0A4R7BWG3</accession>
<dbReference type="PANTHER" id="PTHR38468:SF1">
    <property type="entry name" value="SLL0939 PROTEIN"/>
    <property type="match status" value="1"/>
</dbReference>
<keyword evidence="3" id="KW-1185">Reference proteome</keyword>
<feature type="transmembrane region" description="Helical" evidence="1">
    <location>
        <begin position="12"/>
        <end position="34"/>
    </location>
</feature>
<proteinExistence type="predicted"/>
<dbReference type="AlphaFoldDB" id="A0A4R7BWG3"/>
<sequence length="132" mass="14930">MIHALLHDSLRTAVSIVVPTIELMALLIIAAGTIEGFVRGSRVMWTWPERPHEIRAVWLRYSRWLVAGLTFQLAADIIATSVAPSWEEIGKLAAIAAIRTFLNYFLERDQEEMRRLRDRNAEGGRGSATRTD</sequence>
<comment type="caution">
    <text evidence="2">The sequence shown here is derived from an EMBL/GenBank/DDBJ whole genome shotgun (WGS) entry which is preliminary data.</text>
</comment>
<protein>
    <submittedName>
        <fullName evidence="2">Putative membrane protein</fullName>
    </submittedName>
</protein>
<dbReference type="EMBL" id="SNZR01000013">
    <property type="protein sequence ID" value="TDR90204.1"/>
    <property type="molecule type" value="Genomic_DNA"/>
</dbReference>
<dbReference type="Proteomes" id="UP000295122">
    <property type="component" value="Unassembled WGS sequence"/>
</dbReference>
<reference evidence="2 3" key="1">
    <citation type="submission" date="2019-03" db="EMBL/GenBank/DDBJ databases">
        <title>Genomic Encyclopedia of Type Strains, Phase IV (KMG-IV): sequencing the most valuable type-strain genomes for metagenomic binning, comparative biology and taxonomic classification.</title>
        <authorList>
            <person name="Goeker M."/>
        </authorList>
    </citation>
    <scope>NUCLEOTIDE SEQUENCE [LARGE SCALE GENOMIC DNA]</scope>
    <source>
        <strain evidence="2 3">DSM 25903</strain>
    </source>
</reference>
<name>A0A4R7BWG3_9HYPH</name>
<keyword evidence="1" id="KW-1133">Transmembrane helix</keyword>
<evidence type="ECO:0000313" key="3">
    <source>
        <dbReference type="Proteomes" id="UP000295122"/>
    </source>
</evidence>
<gene>
    <name evidence="2" type="ORF">EV668_3046</name>
</gene>